<comment type="catalytic activity">
    <reaction evidence="2">
        <text>Hydrolysis of (1-&gt;4)-beta-linkages between N-acetylmuramic acid and N-acetyl-D-glucosamine residues in a peptidoglycan and between N-acetyl-D-glucosamine residues in chitodextrins.</text>
        <dbReference type="EC" id="3.2.1.17"/>
    </reaction>
</comment>
<dbReference type="InterPro" id="IPR023346">
    <property type="entry name" value="Lysozyme-like_dom_sf"/>
</dbReference>
<keyword evidence="1" id="KW-1035">Host cytoplasm</keyword>
<dbReference type="SUPFAM" id="SSF53955">
    <property type="entry name" value="Lysozyme-like"/>
    <property type="match status" value="1"/>
</dbReference>
<protein>
    <recommendedName>
        <fullName evidence="2">Lysozyme</fullName>
        <ecNumber evidence="2">3.2.1.17</ecNumber>
    </recommendedName>
</protein>
<keyword evidence="2" id="KW-0929">Antimicrobial</keyword>
<dbReference type="PANTHER" id="PTHR38107">
    <property type="match status" value="1"/>
</dbReference>
<dbReference type="Gene3D" id="1.10.1740.240">
    <property type="match status" value="1"/>
</dbReference>
<dbReference type="GO" id="GO:0003796">
    <property type="term" value="F:lysozyme activity"/>
    <property type="evidence" value="ECO:0007669"/>
    <property type="project" value="UniProtKB-EC"/>
</dbReference>
<dbReference type="GO" id="GO:0016998">
    <property type="term" value="P:cell wall macromolecule catabolic process"/>
    <property type="evidence" value="ECO:0007669"/>
    <property type="project" value="InterPro"/>
</dbReference>
<organism evidence="3 4">
    <name type="scientific">Klebsiella spallanzanii</name>
    <dbReference type="NCBI Taxonomy" id="2587528"/>
    <lineage>
        <taxon>Bacteria</taxon>
        <taxon>Pseudomonadati</taxon>
        <taxon>Pseudomonadota</taxon>
        <taxon>Gammaproteobacteria</taxon>
        <taxon>Enterobacterales</taxon>
        <taxon>Enterobacteriaceae</taxon>
        <taxon>Klebsiella/Raoultella group</taxon>
        <taxon>Klebsiella</taxon>
    </lineage>
</organism>
<keyword evidence="2" id="KW-0081">Bacteriolytic enzyme</keyword>
<name>A0A564MVB0_9ENTR</name>
<evidence type="ECO:0000313" key="4">
    <source>
        <dbReference type="Proteomes" id="UP000318370"/>
    </source>
</evidence>
<dbReference type="RefSeq" id="WP_142463717.1">
    <property type="nucleotide sequence ID" value="NZ_CABGGU010000081.1"/>
</dbReference>
<sequence>MSPTTPSLSQQGLDFIKRTQGLALAPYRDESGLRVIGYGHVLNDYETFSHFTREVAETLLIIDLLQCQRELQQHLRIPLNQSQYDALVSLAFNCGPASPALNTILTHLNHQRFPEALTAWENIRNGRQQRHEECTIFKSRTD</sequence>
<dbReference type="Pfam" id="PF00959">
    <property type="entry name" value="Phage_lysozyme"/>
    <property type="match status" value="1"/>
</dbReference>
<accession>A0A564MVB0</accession>
<reference evidence="3 4" key="1">
    <citation type="submission" date="2019-07" db="EMBL/GenBank/DDBJ databases">
        <authorList>
            <person name="Brisse S."/>
            <person name="Rodrigues C."/>
            <person name="Thorpe H."/>
        </authorList>
    </citation>
    <scope>NUCLEOTIDE SEQUENCE [LARGE SCALE GENOMIC DNA]</scope>
    <source>
        <strain evidence="3">SB6408</strain>
    </source>
</reference>
<dbReference type="EMBL" id="CABGHF010000034">
    <property type="protein sequence ID" value="VUS97786.1"/>
    <property type="molecule type" value="Genomic_DNA"/>
</dbReference>
<dbReference type="CDD" id="cd00737">
    <property type="entry name" value="lyz_endolysin_autolysin"/>
    <property type="match status" value="1"/>
</dbReference>
<comment type="similarity">
    <text evidence="2">Belongs to the glycosyl hydrolase 24 family.</text>
</comment>
<dbReference type="EC" id="3.2.1.17" evidence="2"/>
<gene>
    <name evidence="3" type="primary">rrrD_2</name>
    <name evidence="3" type="ORF">SB6408_01751</name>
</gene>
<keyword evidence="2" id="KW-0326">Glycosidase</keyword>
<keyword evidence="2" id="KW-0378">Hydrolase</keyword>
<dbReference type="GO" id="GO:0042742">
    <property type="term" value="P:defense response to bacterium"/>
    <property type="evidence" value="ECO:0007669"/>
    <property type="project" value="UniProtKB-KW"/>
</dbReference>
<evidence type="ECO:0000256" key="2">
    <source>
        <dbReference type="RuleBase" id="RU003788"/>
    </source>
</evidence>
<evidence type="ECO:0000256" key="1">
    <source>
        <dbReference type="ARBA" id="ARBA00023200"/>
    </source>
</evidence>
<dbReference type="InterPro" id="IPR002196">
    <property type="entry name" value="Glyco_hydro_24"/>
</dbReference>
<dbReference type="InterPro" id="IPR033907">
    <property type="entry name" value="Endolysin_autolysin"/>
</dbReference>
<dbReference type="GO" id="GO:0031640">
    <property type="term" value="P:killing of cells of another organism"/>
    <property type="evidence" value="ECO:0007669"/>
    <property type="project" value="UniProtKB-KW"/>
</dbReference>
<dbReference type="AlphaFoldDB" id="A0A564MVB0"/>
<dbReference type="Proteomes" id="UP000318370">
    <property type="component" value="Unassembled WGS sequence"/>
</dbReference>
<proteinExistence type="inferred from homology"/>
<dbReference type="InterPro" id="IPR051018">
    <property type="entry name" value="Bacteriophage_GH24"/>
</dbReference>
<evidence type="ECO:0000313" key="3">
    <source>
        <dbReference type="EMBL" id="VUS97786.1"/>
    </source>
</evidence>
<dbReference type="GO" id="GO:0009253">
    <property type="term" value="P:peptidoglycan catabolic process"/>
    <property type="evidence" value="ECO:0007669"/>
    <property type="project" value="InterPro"/>
</dbReference>
<dbReference type="PANTHER" id="PTHR38107:SF3">
    <property type="entry name" value="LYSOZYME RRRD-RELATED"/>
    <property type="match status" value="1"/>
</dbReference>